<dbReference type="SMART" id="SM00109">
    <property type="entry name" value="C1"/>
    <property type="match status" value="1"/>
</dbReference>
<keyword evidence="3" id="KW-0863">Zinc-finger</keyword>
<proteinExistence type="inferred from homology"/>
<evidence type="ECO:0000313" key="9">
    <source>
        <dbReference type="Proteomes" id="UP001318040"/>
    </source>
</evidence>
<evidence type="ECO:0000313" key="10">
    <source>
        <dbReference type="RefSeq" id="XP_032813931.1"/>
    </source>
</evidence>
<dbReference type="InterPro" id="IPR051366">
    <property type="entry name" value="DEF8"/>
</dbReference>
<dbReference type="PANTHER" id="PTHR12326">
    <property type="entry name" value="PLECKSTRIN HOMOLOGY DOMAIN CONTAINING PROTEIN"/>
    <property type="match status" value="1"/>
</dbReference>
<keyword evidence="4" id="KW-0862">Zinc</keyword>
<feature type="compositionally biased region" description="Acidic residues" evidence="7">
    <location>
        <begin position="494"/>
        <end position="514"/>
    </location>
</feature>
<dbReference type="PROSITE" id="PS00479">
    <property type="entry name" value="ZF_DAG_PE_1"/>
    <property type="match status" value="1"/>
</dbReference>
<dbReference type="PROSITE" id="PS50081">
    <property type="entry name" value="ZF_DAG_PE_2"/>
    <property type="match status" value="1"/>
</dbReference>
<dbReference type="InterPro" id="IPR047983">
    <property type="entry name" value="DEF8_C1"/>
</dbReference>
<dbReference type="KEGG" id="pmrn:116944434"/>
<feature type="region of interest" description="Disordered" evidence="7">
    <location>
        <begin position="454"/>
        <end position="514"/>
    </location>
</feature>
<feature type="region of interest" description="Disordered" evidence="7">
    <location>
        <begin position="1"/>
        <end position="72"/>
    </location>
</feature>
<evidence type="ECO:0000256" key="2">
    <source>
        <dbReference type="ARBA" id="ARBA00022737"/>
    </source>
</evidence>
<evidence type="ECO:0000256" key="7">
    <source>
        <dbReference type="SAM" id="MobiDB-lite"/>
    </source>
</evidence>
<dbReference type="InterPro" id="IPR002219">
    <property type="entry name" value="PKC_DAG/PE"/>
</dbReference>
<protein>
    <submittedName>
        <fullName evidence="10">Differentially expressed in FDCP 8 homolog isoform X1</fullName>
    </submittedName>
</protein>
<dbReference type="CTD" id="54849"/>
<keyword evidence="1" id="KW-0479">Metal-binding</keyword>
<evidence type="ECO:0000259" key="8">
    <source>
        <dbReference type="PROSITE" id="PS50081"/>
    </source>
</evidence>
<organism evidence="9 10">
    <name type="scientific">Petromyzon marinus</name>
    <name type="common">Sea lamprey</name>
    <dbReference type="NCBI Taxonomy" id="7757"/>
    <lineage>
        <taxon>Eukaryota</taxon>
        <taxon>Metazoa</taxon>
        <taxon>Chordata</taxon>
        <taxon>Craniata</taxon>
        <taxon>Vertebrata</taxon>
        <taxon>Cyclostomata</taxon>
        <taxon>Hyperoartia</taxon>
        <taxon>Petromyzontiformes</taxon>
        <taxon>Petromyzontidae</taxon>
        <taxon>Petromyzon</taxon>
    </lineage>
</organism>
<dbReference type="Proteomes" id="UP001318040">
    <property type="component" value="Chromosome 21"/>
</dbReference>
<dbReference type="Pfam" id="PF00130">
    <property type="entry name" value="C1_1"/>
    <property type="match status" value="1"/>
</dbReference>
<dbReference type="PANTHER" id="PTHR12326:SF3">
    <property type="entry name" value="DIFFERENTIALLY EXPRESSED IN FDCP 8 HOMOLOG"/>
    <property type="match status" value="1"/>
</dbReference>
<keyword evidence="2" id="KW-0677">Repeat</keyword>
<dbReference type="SMART" id="SM01175">
    <property type="entry name" value="DUF4206"/>
    <property type="match status" value="1"/>
</dbReference>
<comment type="function">
    <text evidence="6">Positively regulates lysosome peripheral distribution and ruffled border formation in osteoclasts. Involved in bone resorption.</text>
</comment>
<evidence type="ECO:0000256" key="6">
    <source>
        <dbReference type="ARBA" id="ARBA00045550"/>
    </source>
</evidence>
<dbReference type="SUPFAM" id="SSF57889">
    <property type="entry name" value="Cysteine-rich domain"/>
    <property type="match status" value="1"/>
</dbReference>
<gene>
    <name evidence="10" type="primary">DEF8</name>
</gene>
<keyword evidence="9" id="KW-1185">Reference proteome</keyword>
<reference evidence="10" key="1">
    <citation type="submission" date="2025-08" db="UniProtKB">
        <authorList>
            <consortium name="RefSeq"/>
        </authorList>
    </citation>
    <scope>IDENTIFICATION</scope>
    <source>
        <tissue evidence="10">Sperm</tissue>
    </source>
</reference>
<feature type="compositionally biased region" description="Low complexity" evidence="7">
    <location>
        <begin position="22"/>
        <end position="43"/>
    </location>
</feature>
<feature type="compositionally biased region" description="Basic and acidic residues" evidence="7">
    <location>
        <begin position="1"/>
        <end position="12"/>
    </location>
</feature>
<dbReference type="Pfam" id="PF13901">
    <property type="entry name" value="RH_dom"/>
    <property type="match status" value="1"/>
</dbReference>
<evidence type="ECO:0000256" key="3">
    <source>
        <dbReference type="ARBA" id="ARBA00022771"/>
    </source>
</evidence>
<evidence type="ECO:0000256" key="1">
    <source>
        <dbReference type="ARBA" id="ARBA00022723"/>
    </source>
</evidence>
<dbReference type="AlphaFoldDB" id="A0AAJ7TBP4"/>
<name>A0AAJ7TBP4_PETMA</name>
<dbReference type="CDD" id="cd20819">
    <property type="entry name" value="C1_DEF8"/>
    <property type="match status" value="1"/>
</dbReference>
<evidence type="ECO:0000256" key="4">
    <source>
        <dbReference type="ARBA" id="ARBA00022833"/>
    </source>
</evidence>
<feature type="domain" description="Phorbol-ester/DAG-type" evidence="8">
    <location>
        <begin position="152"/>
        <end position="203"/>
    </location>
</feature>
<sequence length="514" mass="57835">MSEDYEGKLERFRRSHTNPFNSSTSSGTTTTTNTTHDSTTTNHSDMEETAEGGGQSHGTSDSESRETESELELGAELGLTENHFPPPHGLAHVSRLEELEHAVEMCKVSVLEASEFSARREQALARLVQLRIKIQELKEPEDEEPDVKLLLDHRFRKRHSRSVKHSCERCSTLIWGVLQTWYTCSGCHFNCHSRCLDSIVKRCVRVKVSHQSEFELRICPEQGLDRQGFCCAECRAPIAMGLVANEARLCDYSGRYYCPNCHWNDAMVIPARALHNWDFESQKVCRSSLRFLTLMQGRPVLNVRHINPLLFKHVEELAQIKKLRSDILKMKPYLVTCTDALESRILLELQERQHFVENVDMYSMQDLIDVVVGRLSSTLTDVHTTFAKHIKLDCQRCQAKGFICELCRQGEALFAFDNHTAVCPNCSAVFHRDCYYDNATVCSKCRRLEARKKSLQHAPRGGGEGTPGEGAPRGGGGEGALSGDKEEGPRGAEVGDEDGDGDDDDLDNEVDDTR</sequence>
<comment type="similarity">
    <text evidence="5">Belongs to the DEF8 family.</text>
</comment>
<evidence type="ECO:0000256" key="5">
    <source>
        <dbReference type="ARBA" id="ARBA00029450"/>
    </source>
</evidence>
<dbReference type="InterPro" id="IPR025258">
    <property type="entry name" value="RH_dom"/>
</dbReference>
<dbReference type="GO" id="GO:0008270">
    <property type="term" value="F:zinc ion binding"/>
    <property type="evidence" value="ECO:0007669"/>
    <property type="project" value="UniProtKB-KW"/>
</dbReference>
<accession>A0AAJ7TBP4</accession>
<dbReference type="GeneID" id="116944434"/>
<dbReference type="RefSeq" id="XP_032813931.1">
    <property type="nucleotide sequence ID" value="XM_032958040.1"/>
</dbReference>
<dbReference type="InterPro" id="IPR009030">
    <property type="entry name" value="Growth_fac_rcpt_cys_sf"/>
</dbReference>
<feature type="compositionally biased region" description="Gly residues" evidence="7">
    <location>
        <begin position="460"/>
        <end position="480"/>
    </location>
</feature>
<dbReference type="InterPro" id="IPR046349">
    <property type="entry name" value="C1-like_sf"/>
</dbReference>
<dbReference type="SUPFAM" id="SSF57184">
    <property type="entry name" value="Growth factor receptor domain"/>
    <property type="match status" value="1"/>
</dbReference>
<dbReference type="Gene3D" id="3.30.60.20">
    <property type="match status" value="1"/>
</dbReference>